<gene>
    <name evidence="2" type="ORF">APZ42_021230</name>
</gene>
<keyword evidence="3" id="KW-1185">Reference proteome</keyword>
<accession>A0A164WUV2</accession>
<organism evidence="2 3">
    <name type="scientific">Daphnia magna</name>
    <dbReference type="NCBI Taxonomy" id="35525"/>
    <lineage>
        <taxon>Eukaryota</taxon>
        <taxon>Metazoa</taxon>
        <taxon>Ecdysozoa</taxon>
        <taxon>Arthropoda</taxon>
        <taxon>Crustacea</taxon>
        <taxon>Branchiopoda</taxon>
        <taxon>Diplostraca</taxon>
        <taxon>Cladocera</taxon>
        <taxon>Anomopoda</taxon>
        <taxon>Daphniidae</taxon>
        <taxon>Daphnia</taxon>
    </lineage>
</organism>
<evidence type="ECO:0000313" key="3">
    <source>
        <dbReference type="Proteomes" id="UP000076858"/>
    </source>
</evidence>
<dbReference type="Proteomes" id="UP000076858">
    <property type="component" value="Unassembled WGS sequence"/>
</dbReference>
<comment type="caution">
    <text evidence="2">The sequence shown here is derived from an EMBL/GenBank/DDBJ whole genome shotgun (WGS) entry which is preliminary data.</text>
</comment>
<feature type="region of interest" description="Disordered" evidence="1">
    <location>
        <begin position="21"/>
        <end position="43"/>
    </location>
</feature>
<name>A0A164WUV2_9CRUS</name>
<sequence length="43" mass="4661">MKRVESKLKGNVRQKLPMCVSSEAIAHAGGSKTDDSSDENELN</sequence>
<evidence type="ECO:0000256" key="1">
    <source>
        <dbReference type="SAM" id="MobiDB-lite"/>
    </source>
</evidence>
<protein>
    <submittedName>
        <fullName evidence="2">Uncharacterized protein</fullName>
    </submittedName>
</protein>
<evidence type="ECO:0000313" key="2">
    <source>
        <dbReference type="EMBL" id="KZS13599.1"/>
    </source>
</evidence>
<dbReference type="AlphaFoldDB" id="A0A164WUV2"/>
<proteinExistence type="predicted"/>
<reference evidence="2 3" key="1">
    <citation type="submission" date="2016-03" db="EMBL/GenBank/DDBJ databases">
        <title>EvidentialGene: Evidence-directed Construction of Genes on Genomes.</title>
        <authorList>
            <person name="Gilbert D.G."/>
            <person name="Choi J.-H."/>
            <person name="Mockaitis K."/>
            <person name="Colbourne J."/>
            <person name="Pfrender M."/>
        </authorList>
    </citation>
    <scope>NUCLEOTIDE SEQUENCE [LARGE SCALE GENOMIC DNA]</scope>
    <source>
        <strain evidence="2 3">Xinb3</strain>
        <tissue evidence="2">Complete organism</tissue>
    </source>
</reference>
<dbReference type="EMBL" id="LRGB01001044">
    <property type="protein sequence ID" value="KZS13599.1"/>
    <property type="molecule type" value="Genomic_DNA"/>
</dbReference>